<gene>
    <name evidence="2" type="ORF">F8153_01755</name>
</gene>
<dbReference type="Pfam" id="PF12802">
    <property type="entry name" value="MarR_2"/>
    <property type="match status" value="1"/>
</dbReference>
<proteinExistence type="predicted"/>
<keyword evidence="3" id="KW-1185">Reference proteome</keyword>
<dbReference type="OrthoDB" id="1755545at2"/>
<dbReference type="SMART" id="SM00347">
    <property type="entry name" value="HTH_MARR"/>
    <property type="match status" value="1"/>
</dbReference>
<evidence type="ECO:0000259" key="1">
    <source>
        <dbReference type="PROSITE" id="PS50995"/>
    </source>
</evidence>
<dbReference type="AlphaFoldDB" id="A0A833MF51"/>
<dbReference type="EMBL" id="WBZB01000006">
    <property type="protein sequence ID" value="KAB3532815.1"/>
    <property type="molecule type" value="Genomic_DNA"/>
</dbReference>
<dbReference type="RefSeq" id="WP_151864628.1">
    <property type="nucleotide sequence ID" value="NZ_WBZB01000006.1"/>
</dbReference>
<accession>A0A833MF51</accession>
<comment type="caution">
    <text evidence="2">The sequence shown here is derived from an EMBL/GenBank/DDBJ whole genome shotgun (WGS) entry which is preliminary data.</text>
</comment>
<dbReference type="InterPro" id="IPR039422">
    <property type="entry name" value="MarR/SlyA-like"/>
</dbReference>
<dbReference type="SUPFAM" id="SSF46785">
    <property type="entry name" value="Winged helix' DNA-binding domain"/>
    <property type="match status" value="1"/>
</dbReference>
<feature type="domain" description="HTH marR-type" evidence="1">
    <location>
        <begin position="10"/>
        <end position="144"/>
    </location>
</feature>
<dbReference type="GO" id="GO:0006950">
    <property type="term" value="P:response to stress"/>
    <property type="evidence" value="ECO:0007669"/>
    <property type="project" value="TreeGrafter"/>
</dbReference>
<dbReference type="PROSITE" id="PS50995">
    <property type="entry name" value="HTH_MARR_2"/>
    <property type="match status" value="1"/>
</dbReference>
<dbReference type="InterPro" id="IPR036388">
    <property type="entry name" value="WH-like_DNA-bd_sf"/>
</dbReference>
<organism evidence="2 3">
    <name type="scientific">Alkaliphilus serpentinus</name>
    <dbReference type="NCBI Taxonomy" id="1482731"/>
    <lineage>
        <taxon>Bacteria</taxon>
        <taxon>Bacillati</taxon>
        <taxon>Bacillota</taxon>
        <taxon>Clostridia</taxon>
        <taxon>Peptostreptococcales</taxon>
        <taxon>Natronincolaceae</taxon>
        <taxon>Alkaliphilus</taxon>
    </lineage>
</organism>
<evidence type="ECO:0000313" key="2">
    <source>
        <dbReference type="EMBL" id="KAB3532815.1"/>
    </source>
</evidence>
<reference evidence="2 3" key="1">
    <citation type="submission" date="2019-10" db="EMBL/GenBank/DDBJ databases">
        <title>Alkaliphilus serpentinus sp. nov. and Alkaliphilus pronyensis sp. nov., two novel anaerobic alkaliphilic species isolated from the serpentinized-hosted hydrothermal field of the Prony Bay (New Caledonia).</title>
        <authorList>
            <person name="Postec A."/>
        </authorList>
    </citation>
    <scope>NUCLEOTIDE SEQUENCE [LARGE SCALE GENOMIC DNA]</scope>
    <source>
        <strain evidence="2 3">LacT</strain>
    </source>
</reference>
<protein>
    <submittedName>
        <fullName evidence="2">MarR family transcriptional regulator</fullName>
    </submittedName>
</protein>
<sequence>MYSLDTLEKQTNIFGSLLLIPNKLQIILDLALAKYDLTAKQWFLTAVIHEFFKEPPTLGEVAEVMGSSHQNVKQLASKLQQKGFLELEKDHKDGRVLRLKLTDKVAEVAKIRHEETLSFFKKFFSDFTAEEINCLHDGIYKLYDKTLIIEKELKGNGERE</sequence>
<dbReference type="InterPro" id="IPR000835">
    <property type="entry name" value="HTH_MarR-typ"/>
</dbReference>
<dbReference type="PANTHER" id="PTHR33164">
    <property type="entry name" value="TRANSCRIPTIONAL REGULATOR, MARR FAMILY"/>
    <property type="match status" value="1"/>
</dbReference>
<dbReference type="InterPro" id="IPR036390">
    <property type="entry name" value="WH_DNA-bd_sf"/>
</dbReference>
<dbReference type="Proteomes" id="UP000465601">
    <property type="component" value="Unassembled WGS sequence"/>
</dbReference>
<dbReference type="GO" id="GO:0003700">
    <property type="term" value="F:DNA-binding transcription factor activity"/>
    <property type="evidence" value="ECO:0007669"/>
    <property type="project" value="InterPro"/>
</dbReference>
<name>A0A833MF51_9FIRM</name>
<dbReference type="PANTHER" id="PTHR33164:SF58">
    <property type="entry name" value="DNA-BINDING TRANSCRIPTIONAL REPRESSOR SCOC"/>
    <property type="match status" value="1"/>
</dbReference>
<dbReference type="Gene3D" id="1.10.10.10">
    <property type="entry name" value="Winged helix-like DNA-binding domain superfamily/Winged helix DNA-binding domain"/>
    <property type="match status" value="1"/>
</dbReference>
<evidence type="ECO:0000313" key="3">
    <source>
        <dbReference type="Proteomes" id="UP000465601"/>
    </source>
</evidence>